<evidence type="ECO:0000313" key="4">
    <source>
        <dbReference type="Ensembl" id="ENSCSAVP00000002949.1"/>
    </source>
</evidence>
<dbReference type="PANTHER" id="PTHR44927:SF1">
    <property type="entry name" value="FK506-BINDING PROTEIN 15"/>
    <property type="match status" value="1"/>
</dbReference>
<dbReference type="Proteomes" id="UP000007875">
    <property type="component" value="Unassembled WGS sequence"/>
</dbReference>
<dbReference type="InParanoid" id="H2YCA1"/>
<dbReference type="InterPro" id="IPR056598">
    <property type="entry name" value="FKBP-15_dom"/>
</dbReference>
<dbReference type="PROSITE" id="PS50059">
    <property type="entry name" value="FKBP_PPIASE"/>
    <property type="match status" value="1"/>
</dbReference>
<dbReference type="InterPro" id="IPR046357">
    <property type="entry name" value="PPIase_dom_sf"/>
</dbReference>
<dbReference type="InterPro" id="IPR001179">
    <property type="entry name" value="PPIase_FKBP_dom"/>
</dbReference>
<dbReference type="PANTHER" id="PTHR44927">
    <property type="entry name" value="FK506-BINDING PROTEIN 15"/>
    <property type="match status" value="1"/>
</dbReference>
<dbReference type="AlphaFoldDB" id="H2YCA1"/>
<dbReference type="eggNOG" id="KOG4725">
    <property type="taxonomic scope" value="Eukaryota"/>
</dbReference>
<dbReference type="HOGENOM" id="CLU_007194_0_0_1"/>
<organism evidence="4 5">
    <name type="scientific">Ciona savignyi</name>
    <name type="common">Pacific transparent sea squirt</name>
    <dbReference type="NCBI Taxonomy" id="51511"/>
    <lineage>
        <taxon>Eukaryota</taxon>
        <taxon>Metazoa</taxon>
        <taxon>Chordata</taxon>
        <taxon>Tunicata</taxon>
        <taxon>Ascidiacea</taxon>
        <taxon>Phlebobranchia</taxon>
        <taxon>Cionidae</taxon>
        <taxon>Ciona</taxon>
    </lineage>
</organism>
<feature type="compositionally biased region" description="Low complexity" evidence="2">
    <location>
        <begin position="265"/>
        <end position="277"/>
    </location>
</feature>
<dbReference type="STRING" id="51511.ENSCSAVP00000002949"/>
<dbReference type="Ensembl" id="ENSCSAVT00000002994.1">
    <property type="protein sequence ID" value="ENSCSAVP00000002949.1"/>
    <property type="gene ID" value="ENSCSAVG00000001764.1"/>
</dbReference>
<feature type="compositionally biased region" description="Low complexity" evidence="2">
    <location>
        <begin position="599"/>
        <end position="608"/>
    </location>
</feature>
<reference evidence="4" key="3">
    <citation type="submission" date="2025-09" db="UniProtKB">
        <authorList>
            <consortium name="Ensembl"/>
        </authorList>
    </citation>
    <scope>IDENTIFICATION</scope>
</reference>
<dbReference type="Gene3D" id="3.10.50.40">
    <property type="match status" value="1"/>
</dbReference>
<keyword evidence="1" id="KW-0697">Rotamase</keyword>
<feature type="domain" description="PPIase FKBP-type" evidence="3">
    <location>
        <begin position="168"/>
        <end position="261"/>
    </location>
</feature>
<feature type="compositionally biased region" description="Basic and acidic residues" evidence="2">
    <location>
        <begin position="347"/>
        <end position="357"/>
    </location>
</feature>
<keyword evidence="5" id="KW-1185">Reference proteome</keyword>
<sequence>MNQQMMKNPNSNHSLTYTAPKPPGKPDPAQQKAKPANNAPGVAYAVAVTAYKYTNNQHVKQGKLGAAILRNIAANDYKILMYVTKQQPVSTAQITRQFNFVVQANNYASFYDDQRQSWNILFDNSEQLTEFSKQVCLAKFFSSPTSCESVVSQDLSPRDAKLVQVEPGDSLEVKYTGWLVNHDGTLGGVFDSNEAKEKPFRFTTDKGKVIKGWEEGMMGMQKGGSRFLIIPPHLAYGGKSVGNKVPPNSTLAFKVMLLRMKQSKDSSSVKSVGSVESIPHDVAREQVVSDPTKPETHETTVKERTSSLNDQITQRTTGDEKSSIKQRMARMGQSLLPASSSHPPTSSHDDPHLKQHPDPIQNVGDITQHEPRITQPQRTGESPHNPQITSTPPLYVPNDQPPPQHRQITASPLQPNPHYQPNQQAQWSPLYIPTHAVPFQHGYIQTPPHQHQLDQPYLPYSTYQPPMQMYHPHMQQSYGELPLLLSESRQHLTELRLIQDKIDKVDASVGNLVQEVKDRSHDPMNMGSSQSMDATMVLHNIQRIVQENQHIKQQVLEKNKLIENQNQKINELLQQNQKHAEQSNLELERRNDSFKESFEQSQSRSLQLEQDKVELTQRLSESTSKVSELMLEISNNKQKDVELRQ</sequence>
<dbReference type="eggNOG" id="KOG0552">
    <property type="taxonomic scope" value="Eukaryota"/>
</dbReference>
<feature type="region of interest" description="Disordered" evidence="2">
    <location>
        <begin position="1"/>
        <end position="37"/>
    </location>
</feature>
<keyword evidence="1" id="KW-0413">Isomerase</keyword>
<feature type="compositionally biased region" description="Basic and acidic residues" evidence="2">
    <location>
        <begin position="292"/>
        <end position="305"/>
    </location>
</feature>
<comment type="catalytic activity">
    <reaction evidence="1">
        <text>[protein]-peptidylproline (omega=180) = [protein]-peptidylproline (omega=0)</text>
        <dbReference type="Rhea" id="RHEA:16237"/>
        <dbReference type="Rhea" id="RHEA-COMP:10747"/>
        <dbReference type="Rhea" id="RHEA-COMP:10748"/>
        <dbReference type="ChEBI" id="CHEBI:83833"/>
        <dbReference type="ChEBI" id="CHEBI:83834"/>
        <dbReference type="EC" id="5.2.1.8"/>
    </reaction>
</comment>
<dbReference type="EC" id="5.2.1.8" evidence="1"/>
<evidence type="ECO:0000313" key="5">
    <source>
        <dbReference type="Proteomes" id="UP000007875"/>
    </source>
</evidence>
<reference evidence="5" key="1">
    <citation type="submission" date="2003-08" db="EMBL/GenBank/DDBJ databases">
        <authorList>
            <person name="Birren B."/>
            <person name="Nusbaum C."/>
            <person name="Abebe A."/>
            <person name="Abouelleil A."/>
            <person name="Adekoya E."/>
            <person name="Ait-zahra M."/>
            <person name="Allen N."/>
            <person name="Allen T."/>
            <person name="An P."/>
            <person name="Anderson M."/>
            <person name="Anderson S."/>
            <person name="Arachchi H."/>
            <person name="Armbruster J."/>
            <person name="Bachantsang P."/>
            <person name="Baldwin J."/>
            <person name="Barry A."/>
            <person name="Bayul T."/>
            <person name="Blitshsteyn B."/>
            <person name="Bloom T."/>
            <person name="Blye J."/>
            <person name="Boguslavskiy L."/>
            <person name="Borowsky M."/>
            <person name="Boukhgalter B."/>
            <person name="Brunache A."/>
            <person name="Butler J."/>
            <person name="Calixte N."/>
            <person name="Calvo S."/>
            <person name="Camarata J."/>
            <person name="Campo K."/>
            <person name="Chang J."/>
            <person name="Cheshatsang Y."/>
            <person name="Citroen M."/>
            <person name="Collymore A."/>
            <person name="Considine T."/>
            <person name="Cook A."/>
            <person name="Cooke P."/>
            <person name="Corum B."/>
            <person name="Cuomo C."/>
            <person name="David R."/>
            <person name="Dawoe T."/>
            <person name="Degray S."/>
            <person name="Dodge S."/>
            <person name="Dooley K."/>
            <person name="Dorje P."/>
            <person name="Dorjee K."/>
            <person name="Dorris L."/>
            <person name="Duffey N."/>
            <person name="Dupes A."/>
            <person name="Elkins T."/>
            <person name="Engels R."/>
            <person name="Erickson J."/>
            <person name="Farina A."/>
            <person name="Faro S."/>
            <person name="Ferreira P."/>
            <person name="Fischer H."/>
            <person name="Fitzgerald M."/>
            <person name="Foley K."/>
            <person name="Gage D."/>
            <person name="Galagan J."/>
            <person name="Gearin G."/>
            <person name="Gnerre S."/>
            <person name="Gnirke A."/>
            <person name="Goyette A."/>
            <person name="Graham J."/>
            <person name="Grandbois E."/>
            <person name="Gyaltsen K."/>
            <person name="Hafez N."/>
            <person name="Hagopian D."/>
            <person name="Hagos B."/>
            <person name="Hall J."/>
            <person name="Hatcher B."/>
            <person name="Heller A."/>
            <person name="Higgins H."/>
            <person name="Honan T."/>
            <person name="Horn A."/>
            <person name="Houde N."/>
            <person name="Hughes L."/>
            <person name="Hulme W."/>
            <person name="Husby E."/>
            <person name="Iliev I."/>
            <person name="Jaffe D."/>
            <person name="Jones C."/>
            <person name="Kamal M."/>
            <person name="Kamat A."/>
            <person name="Kamvysselis M."/>
            <person name="Karlsson E."/>
            <person name="Kells C."/>
            <person name="Kieu A."/>
            <person name="Kisner P."/>
            <person name="Kodira C."/>
            <person name="Kulbokas E."/>
            <person name="Labutti K."/>
            <person name="Lama D."/>
            <person name="Landers T."/>
            <person name="Leger J."/>
            <person name="Levine S."/>
            <person name="Lewis D."/>
            <person name="Lewis T."/>
            <person name="Lindblad-toh K."/>
            <person name="Liu X."/>
            <person name="Lokyitsang T."/>
            <person name="Lokyitsang Y."/>
            <person name="Lucien O."/>
            <person name="Lui A."/>
            <person name="Ma L.J."/>
            <person name="Mabbitt R."/>
            <person name="Macdonald J."/>
            <person name="Maclean C."/>
            <person name="Major J."/>
            <person name="Manning J."/>
            <person name="Marabella R."/>
            <person name="Maru K."/>
            <person name="Matthews C."/>
            <person name="Mauceli E."/>
            <person name="Mccarthy M."/>
            <person name="Mcdonough S."/>
            <person name="Mcghee T."/>
            <person name="Meldrim J."/>
            <person name="Meneus L."/>
            <person name="Mesirov J."/>
            <person name="Mihalev A."/>
            <person name="Mihova T."/>
            <person name="Mikkelsen T."/>
            <person name="Mlenga V."/>
            <person name="Moru K."/>
            <person name="Mozes J."/>
            <person name="Mulrain L."/>
            <person name="Munson G."/>
            <person name="Naylor J."/>
            <person name="Newes C."/>
            <person name="Nguyen C."/>
            <person name="Nguyen N."/>
            <person name="Nguyen T."/>
            <person name="Nicol R."/>
            <person name="Nielsen C."/>
            <person name="Nizzari M."/>
            <person name="Norbu C."/>
            <person name="Norbu N."/>
            <person name="O'donnell P."/>
            <person name="Okoawo O."/>
            <person name="O'leary S."/>
            <person name="Omotosho B."/>
            <person name="O'neill K."/>
            <person name="Osman S."/>
            <person name="Parker S."/>
            <person name="Perrin D."/>
            <person name="Phunkhang P."/>
            <person name="Piqani B."/>
            <person name="Purcell S."/>
            <person name="Rachupka T."/>
            <person name="Ramasamy U."/>
            <person name="Rameau R."/>
            <person name="Ray V."/>
            <person name="Raymond C."/>
            <person name="Retta R."/>
            <person name="Richardson S."/>
            <person name="Rise C."/>
            <person name="Rodriguez J."/>
            <person name="Rogers J."/>
            <person name="Rogov P."/>
            <person name="Rutman M."/>
            <person name="Schupbach R."/>
            <person name="Seaman C."/>
            <person name="Settipalli S."/>
            <person name="Sharpe T."/>
            <person name="Sheridan J."/>
            <person name="Sherpa N."/>
            <person name="Shi J."/>
            <person name="Smirnov S."/>
            <person name="Smith C."/>
            <person name="Sougnez C."/>
            <person name="Spencer B."/>
            <person name="Stalker J."/>
            <person name="Stange-thomann N."/>
            <person name="Stavropoulos S."/>
            <person name="Stetson K."/>
            <person name="Stone C."/>
            <person name="Stone S."/>
            <person name="Stubbs M."/>
            <person name="Talamas J."/>
            <person name="Tchuinga P."/>
            <person name="Tenzing P."/>
            <person name="Tesfaye S."/>
            <person name="Theodore J."/>
            <person name="Thoulutsang Y."/>
            <person name="Topham K."/>
            <person name="Towey S."/>
            <person name="Tsamla T."/>
            <person name="Tsomo N."/>
            <person name="Vallee D."/>
            <person name="Vassiliev H."/>
            <person name="Venkataraman V."/>
            <person name="Vinson J."/>
            <person name="Vo A."/>
            <person name="Wade C."/>
            <person name="Wang S."/>
            <person name="Wangchuk T."/>
            <person name="Wangdi T."/>
            <person name="Whittaker C."/>
            <person name="Wilkinson J."/>
            <person name="Wu Y."/>
            <person name="Wyman D."/>
            <person name="Yadav S."/>
            <person name="Yang S."/>
            <person name="Yang X."/>
            <person name="Yeager S."/>
            <person name="Yee E."/>
            <person name="Young G."/>
            <person name="Zainoun J."/>
            <person name="Zembeck L."/>
            <person name="Zimmer A."/>
            <person name="Zody M."/>
            <person name="Lander E."/>
        </authorList>
    </citation>
    <scope>NUCLEOTIDE SEQUENCE [LARGE SCALE GENOMIC DNA]</scope>
</reference>
<evidence type="ECO:0000256" key="1">
    <source>
        <dbReference type="PROSITE-ProRule" id="PRU00277"/>
    </source>
</evidence>
<feature type="compositionally biased region" description="Low complexity" evidence="2">
    <location>
        <begin position="334"/>
        <end position="346"/>
    </location>
</feature>
<protein>
    <recommendedName>
        <fullName evidence="1">peptidylprolyl isomerase</fullName>
        <ecNumber evidence="1">5.2.1.8</ecNumber>
    </recommendedName>
</protein>
<evidence type="ECO:0000256" key="2">
    <source>
        <dbReference type="SAM" id="MobiDB-lite"/>
    </source>
</evidence>
<feature type="compositionally biased region" description="Polar residues" evidence="2">
    <location>
        <begin position="374"/>
        <end position="392"/>
    </location>
</feature>
<proteinExistence type="predicted"/>
<name>H2YCA1_CIOSA</name>
<accession>H2YCA1</accession>
<feature type="compositionally biased region" description="Basic and acidic residues" evidence="2">
    <location>
        <begin position="580"/>
        <end position="598"/>
    </location>
</feature>
<feature type="compositionally biased region" description="Polar residues" evidence="2">
    <location>
        <begin position="306"/>
        <end position="316"/>
    </location>
</feature>
<dbReference type="OMA" id="RMGMSKI"/>
<dbReference type="GO" id="GO:0003755">
    <property type="term" value="F:peptidyl-prolyl cis-trans isomerase activity"/>
    <property type="evidence" value="ECO:0007669"/>
    <property type="project" value="UniProtKB-KW"/>
</dbReference>
<dbReference type="SUPFAM" id="SSF54534">
    <property type="entry name" value="FKBP-like"/>
    <property type="match status" value="1"/>
</dbReference>
<dbReference type="GeneTree" id="ENSGT00530000064286"/>
<reference evidence="4" key="2">
    <citation type="submission" date="2025-08" db="UniProtKB">
        <authorList>
            <consortium name="Ensembl"/>
        </authorList>
    </citation>
    <scope>IDENTIFICATION</scope>
</reference>
<feature type="compositionally biased region" description="Polar residues" evidence="2">
    <location>
        <begin position="1"/>
        <end position="17"/>
    </location>
</feature>
<feature type="region of interest" description="Disordered" evidence="2">
    <location>
        <begin position="580"/>
        <end position="609"/>
    </location>
</feature>
<dbReference type="Pfam" id="PF23649">
    <property type="entry name" value="FKBP15"/>
    <property type="match status" value="1"/>
</dbReference>
<evidence type="ECO:0000259" key="3">
    <source>
        <dbReference type="PROSITE" id="PS50059"/>
    </source>
</evidence>
<dbReference type="Pfam" id="PF00254">
    <property type="entry name" value="FKBP_C"/>
    <property type="match status" value="1"/>
</dbReference>
<feature type="region of interest" description="Disordered" evidence="2">
    <location>
        <begin position="264"/>
        <end position="414"/>
    </location>
</feature>